<evidence type="ECO:0000256" key="1">
    <source>
        <dbReference type="SAM" id="MobiDB-lite"/>
    </source>
</evidence>
<dbReference type="InterPro" id="IPR002035">
    <property type="entry name" value="VWF_A"/>
</dbReference>
<dbReference type="PANTHER" id="PTHR34706">
    <property type="entry name" value="SLR1338 PROTEIN"/>
    <property type="match status" value="1"/>
</dbReference>
<dbReference type="Gene3D" id="3.40.50.410">
    <property type="entry name" value="von Willebrand factor, type A domain"/>
    <property type="match status" value="2"/>
</dbReference>
<dbReference type="Proteomes" id="UP000663860">
    <property type="component" value="Unassembled WGS sequence"/>
</dbReference>
<accession>A0A814VGR4</accession>
<feature type="domain" description="VWFA" evidence="2">
    <location>
        <begin position="300"/>
        <end position="483"/>
    </location>
</feature>
<dbReference type="InterPro" id="IPR036465">
    <property type="entry name" value="vWFA_dom_sf"/>
</dbReference>
<gene>
    <name evidence="3" type="ORF">IZO911_LOCUS27704</name>
</gene>
<dbReference type="EMBL" id="CAJNOE010000381">
    <property type="protein sequence ID" value="CAF1185233.1"/>
    <property type="molecule type" value="Genomic_DNA"/>
</dbReference>
<comment type="caution">
    <text evidence="3">The sequence shown here is derived from an EMBL/GenBank/DDBJ whole genome shotgun (WGS) entry which is preliminary data.</text>
</comment>
<protein>
    <recommendedName>
        <fullName evidence="2">VWFA domain-containing protein</fullName>
    </recommendedName>
</protein>
<name>A0A814VGR4_9BILA</name>
<proteinExistence type="predicted"/>
<feature type="domain" description="VWFA" evidence="2">
    <location>
        <begin position="49"/>
        <end position="232"/>
    </location>
</feature>
<evidence type="ECO:0000259" key="2">
    <source>
        <dbReference type="SMART" id="SM00327"/>
    </source>
</evidence>
<sequence>MASNQINSVSGQPRNYHKASADRMIDFQKFARRYEISNDFAVKLRGLEGYEFVFICDDSGSMNTPLGDAIYSHENQPTRWDQLKKIVSVVVDLASALDPDGIDIYFLNRQPILNVRSSAELGSVFAMLPEGSTPIVPVLRQVLQEKHCQIHERKLLILLATDGVPTDEDERPDIKTLKEVLMHERIPADRVPVTIVACTDDEYSMEYLNNWDKIIPNLDVVQDYRSEQKQILDCQGKDFPFSFGDYIVKILMGGVDSWFDDLDEKKVELKNNGRSNAATGESSRDRLNKAFAAKLRGLEGYEFVFICDDSSSMITPIGEITDPFASLPTRWEELKKIVSIVVDLASTLDPDGVDIYFLNREPIFNVRSSVELVNIFKVPPRGSTPIVPVLRRVLQDKHQQIYERKLLILLATDGVPTDNHERPDINTLKQVLRRERFPTDRVPVTIIACTDDEDSMEYLNNWDKIIPNLDVVQDYRSEQKQILDCQGKDFPFSFGDYIVKILMGGVDSWFDDLDEKKVELKNNGRSNAATGESSRDRRSKYQYS</sequence>
<dbReference type="SMART" id="SM00327">
    <property type="entry name" value="VWA"/>
    <property type="match status" value="2"/>
</dbReference>
<evidence type="ECO:0000313" key="4">
    <source>
        <dbReference type="Proteomes" id="UP000663860"/>
    </source>
</evidence>
<dbReference type="AlphaFoldDB" id="A0A814VGR4"/>
<feature type="compositionally biased region" description="Polar residues" evidence="1">
    <location>
        <begin position="523"/>
        <end position="532"/>
    </location>
</feature>
<dbReference type="PANTHER" id="PTHR34706:SF1">
    <property type="entry name" value="VWFA DOMAIN-CONTAINING PROTEIN"/>
    <property type="match status" value="1"/>
</dbReference>
<evidence type="ECO:0000313" key="3">
    <source>
        <dbReference type="EMBL" id="CAF1185233.1"/>
    </source>
</evidence>
<reference evidence="3" key="1">
    <citation type="submission" date="2021-02" db="EMBL/GenBank/DDBJ databases">
        <authorList>
            <person name="Nowell W R."/>
        </authorList>
    </citation>
    <scope>NUCLEOTIDE SEQUENCE</scope>
</reference>
<dbReference type="SUPFAM" id="SSF53300">
    <property type="entry name" value="vWA-like"/>
    <property type="match status" value="2"/>
</dbReference>
<organism evidence="3 4">
    <name type="scientific">Adineta steineri</name>
    <dbReference type="NCBI Taxonomy" id="433720"/>
    <lineage>
        <taxon>Eukaryota</taxon>
        <taxon>Metazoa</taxon>
        <taxon>Spiralia</taxon>
        <taxon>Gnathifera</taxon>
        <taxon>Rotifera</taxon>
        <taxon>Eurotatoria</taxon>
        <taxon>Bdelloidea</taxon>
        <taxon>Adinetida</taxon>
        <taxon>Adinetidae</taxon>
        <taxon>Adineta</taxon>
    </lineage>
</organism>
<feature type="region of interest" description="Disordered" evidence="1">
    <location>
        <begin position="522"/>
        <end position="544"/>
    </location>
</feature>